<evidence type="ECO:0000313" key="3">
    <source>
        <dbReference type="Proteomes" id="UP000067738"/>
    </source>
</evidence>
<sequence length="183" mass="20474">MDYNKIIILLIALLVVILVVGGIFLMNPLKQNSKLEMISNGTAYIDSSFSVKLMDFENKSIVNGSIDLTILDNAHKVVFNQSVKTNRNGEASLQLVNISEGNYTVKITFNGNDRYNNCSLTHNLELKDHHVDAISTDSETSNVDSGAFYSAQSGRTIYTGEIQLAPDDHHWKHMGNNRWVRID</sequence>
<dbReference type="EMBL" id="CP011266">
    <property type="protein sequence ID" value="ALT68680.1"/>
    <property type="molecule type" value="Genomic_DNA"/>
</dbReference>
<dbReference type="Gene3D" id="2.60.40.10">
    <property type="entry name" value="Immunoglobulins"/>
    <property type="match status" value="1"/>
</dbReference>
<accession>A0A0U3E8Q9</accession>
<feature type="transmembrane region" description="Helical" evidence="1">
    <location>
        <begin position="6"/>
        <end position="27"/>
    </location>
</feature>
<dbReference type="PATRIC" id="fig|230361.4.peg.919"/>
<keyword evidence="1" id="KW-0472">Membrane</keyword>
<organism evidence="2 3">
    <name type="scientific">Methanobrevibacter millerae</name>
    <dbReference type="NCBI Taxonomy" id="230361"/>
    <lineage>
        <taxon>Archaea</taxon>
        <taxon>Methanobacteriati</taxon>
        <taxon>Methanobacteriota</taxon>
        <taxon>Methanomada group</taxon>
        <taxon>Methanobacteria</taxon>
        <taxon>Methanobacteriales</taxon>
        <taxon>Methanobacteriaceae</taxon>
        <taxon>Methanobrevibacter</taxon>
    </lineage>
</organism>
<name>A0A0U3E8Q9_9EURY</name>
<protein>
    <submittedName>
        <fullName evidence="2">Adhesin-like protein</fullName>
    </submittedName>
</protein>
<proteinExistence type="predicted"/>
<keyword evidence="1" id="KW-0812">Transmembrane</keyword>
<dbReference type="GeneID" id="26735861"/>
<dbReference type="RefSeq" id="WP_058738986.1">
    <property type="nucleotide sequence ID" value="NZ_CP011266.1"/>
</dbReference>
<dbReference type="SUPFAM" id="SSF49373">
    <property type="entry name" value="Invasin/intimin cell-adhesion fragments"/>
    <property type="match status" value="1"/>
</dbReference>
<dbReference type="KEGG" id="mmil:sm9_0891"/>
<dbReference type="InterPro" id="IPR008964">
    <property type="entry name" value="Invasin/intimin_cell_adhesion"/>
</dbReference>
<reference evidence="2 3" key="1">
    <citation type="submission" date="2015-04" db="EMBL/GenBank/DDBJ databases">
        <title>The complete genome sequence of the rumen methanogen Methanobrevibacter millerae SM9.</title>
        <authorList>
            <person name="Leahy S.C."/>
            <person name="Kelly W.J."/>
            <person name="Pacheco D.M."/>
            <person name="Li D."/>
            <person name="Altermann E."/>
            <person name="Attwood G.T."/>
        </authorList>
    </citation>
    <scope>NUCLEOTIDE SEQUENCE [LARGE SCALE GENOMIC DNA]</scope>
    <source>
        <strain evidence="2 3">SM9</strain>
    </source>
</reference>
<keyword evidence="1" id="KW-1133">Transmembrane helix</keyword>
<evidence type="ECO:0000313" key="2">
    <source>
        <dbReference type="EMBL" id="ALT68680.1"/>
    </source>
</evidence>
<dbReference type="InterPro" id="IPR013783">
    <property type="entry name" value="Ig-like_fold"/>
</dbReference>
<keyword evidence="3" id="KW-1185">Reference proteome</keyword>
<dbReference type="OrthoDB" id="375157at2157"/>
<evidence type="ECO:0000256" key="1">
    <source>
        <dbReference type="SAM" id="Phobius"/>
    </source>
</evidence>
<dbReference type="Proteomes" id="UP000067738">
    <property type="component" value="Chromosome"/>
</dbReference>
<gene>
    <name evidence="2" type="ORF">sm9_0891</name>
</gene>
<dbReference type="AlphaFoldDB" id="A0A0U3E8Q9"/>